<organism evidence="3 4">
    <name type="scientific">Sulfurirhabdus autotrophica</name>
    <dbReference type="NCBI Taxonomy" id="1706046"/>
    <lineage>
        <taxon>Bacteria</taxon>
        <taxon>Pseudomonadati</taxon>
        <taxon>Pseudomonadota</taxon>
        <taxon>Betaproteobacteria</taxon>
        <taxon>Nitrosomonadales</taxon>
        <taxon>Sulfuricellaceae</taxon>
        <taxon>Sulfurirhabdus</taxon>
    </lineage>
</organism>
<keyword evidence="1" id="KW-0812">Transmembrane</keyword>
<feature type="transmembrane region" description="Helical" evidence="1">
    <location>
        <begin position="6"/>
        <end position="24"/>
    </location>
</feature>
<dbReference type="PROSITE" id="PS50076">
    <property type="entry name" value="DNAJ_2"/>
    <property type="match status" value="1"/>
</dbReference>
<dbReference type="SUPFAM" id="SSF46565">
    <property type="entry name" value="Chaperone J-domain"/>
    <property type="match status" value="1"/>
</dbReference>
<accession>A0A4R3XYC8</accession>
<sequence>MTAEEIIFIVGGLLAGYWIVMAMLDKITETSAKTVAESNKETFITQEKMFHEMPDKGNNSYDENYIPANWFKILEIAESASSEQIRVAYKQKISQYHPDKVSQMGSEIRDLAAYKSREINAAHDYALKLRQEL</sequence>
<protein>
    <submittedName>
        <fullName evidence="3">DnaJ-like protein</fullName>
    </submittedName>
</protein>
<dbReference type="OrthoDB" id="8960697at2"/>
<evidence type="ECO:0000313" key="3">
    <source>
        <dbReference type="EMBL" id="TCV84082.1"/>
    </source>
</evidence>
<proteinExistence type="predicted"/>
<gene>
    <name evidence="3" type="ORF">EDC63_11317</name>
</gene>
<dbReference type="RefSeq" id="WP_124945063.1">
    <property type="nucleotide sequence ID" value="NZ_BHVT01000008.1"/>
</dbReference>
<dbReference type="AlphaFoldDB" id="A0A4R3XYC8"/>
<dbReference type="Proteomes" id="UP000295367">
    <property type="component" value="Unassembled WGS sequence"/>
</dbReference>
<feature type="domain" description="J" evidence="2">
    <location>
        <begin position="69"/>
        <end position="131"/>
    </location>
</feature>
<dbReference type="InterPro" id="IPR036869">
    <property type="entry name" value="J_dom_sf"/>
</dbReference>
<comment type="caution">
    <text evidence="3">The sequence shown here is derived from an EMBL/GenBank/DDBJ whole genome shotgun (WGS) entry which is preliminary data.</text>
</comment>
<evidence type="ECO:0000256" key="1">
    <source>
        <dbReference type="SAM" id="Phobius"/>
    </source>
</evidence>
<keyword evidence="1" id="KW-1133">Transmembrane helix</keyword>
<dbReference type="InterPro" id="IPR001623">
    <property type="entry name" value="DnaJ_domain"/>
</dbReference>
<keyword evidence="1" id="KW-0472">Membrane</keyword>
<dbReference type="Gene3D" id="1.10.287.110">
    <property type="entry name" value="DnaJ domain"/>
    <property type="match status" value="1"/>
</dbReference>
<dbReference type="SMART" id="SM00271">
    <property type="entry name" value="DnaJ"/>
    <property type="match status" value="1"/>
</dbReference>
<dbReference type="Pfam" id="PF00226">
    <property type="entry name" value="DnaJ"/>
    <property type="match status" value="1"/>
</dbReference>
<dbReference type="CDD" id="cd06257">
    <property type="entry name" value="DnaJ"/>
    <property type="match status" value="1"/>
</dbReference>
<dbReference type="EMBL" id="SMCO01000013">
    <property type="protein sequence ID" value="TCV84082.1"/>
    <property type="molecule type" value="Genomic_DNA"/>
</dbReference>
<evidence type="ECO:0000259" key="2">
    <source>
        <dbReference type="PROSITE" id="PS50076"/>
    </source>
</evidence>
<name>A0A4R3XYC8_9PROT</name>
<reference evidence="3 4" key="1">
    <citation type="submission" date="2019-03" db="EMBL/GenBank/DDBJ databases">
        <title>Genomic Encyclopedia of Type Strains, Phase IV (KMG-IV): sequencing the most valuable type-strain genomes for metagenomic binning, comparative biology and taxonomic classification.</title>
        <authorList>
            <person name="Goeker M."/>
        </authorList>
    </citation>
    <scope>NUCLEOTIDE SEQUENCE [LARGE SCALE GENOMIC DNA]</scope>
    <source>
        <strain evidence="3 4">DSM 100309</strain>
    </source>
</reference>
<evidence type="ECO:0000313" key="4">
    <source>
        <dbReference type="Proteomes" id="UP000295367"/>
    </source>
</evidence>
<keyword evidence="4" id="KW-1185">Reference proteome</keyword>